<protein>
    <recommendedName>
        <fullName evidence="3">Transposase</fullName>
    </recommendedName>
</protein>
<dbReference type="InterPro" id="IPR036397">
    <property type="entry name" value="RNaseH_sf"/>
</dbReference>
<gene>
    <name evidence="1" type="ORF">H0235_004300</name>
</gene>
<evidence type="ECO:0008006" key="3">
    <source>
        <dbReference type="Google" id="ProtNLM"/>
    </source>
</evidence>
<sequence length="169" mass="19898">MILLNRQKHDRVLPLSYSRFYFPVIRTTLLSGIIADRLIGPVFLSGTLTGGSYNSFLREYLHELLEDVSLDVVDRMWFMYDGASAHFSRLARQFLNERFPDKWIDRGGHLKSLVHNAPVNDVEELRYRIQECCRRIQTTPDTFERVRRSMTQRLEACIRADTGHFEQFL</sequence>
<dbReference type="Proteomes" id="UP000600918">
    <property type="component" value="Unassembled WGS sequence"/>
</dbReference>
<reference evidence="1" key="1">
    <citation type="journal article" date="2020" name="G3 (Bethesda)">
        <title>High-Quality Assemblies for Three Invasive Social Wasps from the &lt;i&gt;Vespula&lt;/i&gt; Genus.</title>
        <authorList>
            <person name="Harrop T.W.R."/>
            <person name="Guhlin J."/>
            <person name="McLaughlin G.M."/>
            <person name="Permina E."/>
            <person name="Stockwell P."/>
            <person name="Gilligan J."/>
            <person name="Le Lec M.F."/>
            <person name="Gruber M.A.M."/>
            <person name="Quinn O."/>
            <person name="Lovegrove M."/>
            <person name="Duncan E.J."/>
            <person name="Remnant E.J."/>
            <person name="Van Eeckhoven J."/>
            <person name="Graham B."/>
            <person name="Knapp R.A."/>
            <person name="Langford K.W."/>
            <person name="Kronenberg Z."/>
            <person name="Press M.O."/>
            <person name="Eacker S.M."/>
            <person name="Wilson-Rankin E.E."/>
            <person name="Purcell J."/>
            <person name="Lester P.J."/>
            <person name="Dearden P.K."/>
        </authorList>
    </citation>
    <scope>NUCLEOTIDE SEQUENCE</scope>
    <source>
        <strain evidence="1">Volc-1</strain>
    </source>
</reference>
<dbReference type="Gene3D" id="3.30.420.10">
    <property type="entry name" value="Ribonuclease H-like superfamily/Ribonuclease H"/>
    <property type="match status" value="1"/>
</dbReference>
<dbReference type="AlphaFoldDB" id="A0A834P749"/>
<comment type="caution">
    <text evidence="1">The sequence shown here is derived from an EMBL/GenBank/DDBJ whole genome shotgun (WGS) entry which is preliminary data.</text>
</comment>
<dbReference type="EMBL" id="JACSDY010000003">
    <property type="protein sequence ID" value="KAF7431376.1"/>
    <property type="molecule type" value="Genomic_DNA"/>
</dbReference>
<evidence type="ECO:0000313" key="2">
    <source>
        <dbReference type="Proteomes" id="UP000600918"/>
    </source>
</evidence>
<evidence type="ECO:0000313" key="1">
    <source>
        <dbReference type="EMBL" id="KAF7431376.1"/>
    </source>
</evidence>
<name>A0A834P749_VESPE</name>
<dbReference type="PANTHER" id="PTHR47326:SF1">
    <property type="entry name" value="HTH PSQ-TYPE DOMAIN-CONTAINING PROTEIN"/>
    <property type="match status" value="1"/>
</dbReference>
<proteinExistence type="predicted"/>
<dbReference type="GO" id="GO:0003676">
    <property type="term" value="F:nucleic acid binding"/>
    <property type="evidence" value="ECO:0007669"/>
    <property type="project" value="InterPro"/>
</dbReference>
<accession>A0A834P749</accession>
<dbReference type="PANTHER" id="PTHR47326">
    <property type="entry name" value="TRANSPOSABLE ELEMENT TC3 TRANSPOSASE-LIKE PROTEIN"/>
    <property type="match status" value="1"/>
</dbReference>
<organism evidence="1 2">
    <name type="scientific">Vespula pensylvanica</name>
    <name type="common">Western yellow jacket</name>
    <name type="synonym">Wasp</name>
    <dbReference type="NCBI Taxonomy" id="30213"/>
    <lineage>
        <taxon>Eukaryota</taxon>
        <taxon>Metazoa</taxon>
        <taxon>Ecdysozoa</taxon>
        <taxon>Arthropoda</taxon>
        <taxon>Hexapoda</taxon>
        <taxon>Insecta</taxon>
        <taxon>Pterygota</taxon>
        <taxon>Neoptera</taxon>
        <taxon>Endopterygota</taxon>
        <taxon>Hymenoptera</taxon>
        <taxon>Apocrita</taxon>
        <taxon>Aculeata</taxon>
        <taxon>Vespoidea</taxon>
        <taxon>Vespidae</taxon>
        <taxon>Vespinae</taxon>
        <taxon>Vespula</taxon>
    </lineage>
</organism>
<keyword evidence="2" id="KW-1185">Reference proteome</keyword>